<sequence length="272" mass="30329">MNEPLLKVKQLKKYFPVYDGFFRRIVDQVKAVDGVDFSVHTGKILGLVGESGSGKSTAARAAIRLIEPTCGEIFFEGKDLLAFGKEKLLCARREIQIVFQDPLSSLNPRKTIRQSIGEALIYHGLVSSESEMSDRVAHVLERVGLSSEAMGLYPHQFSGGQQQRICIGRAIAMNPRLIICDEAVSALDVSIQAQILNLLMELKESLNLSYLFISHDLSVVRYLCHDVAVMHKGKIVEQGNVEEIFLDPQQEYTKKLLAAIPISHPRKRANLL</sequence>
<dbReference type="InterPro" id="IPR050319">
    <property type="entry name" value="ABC_transp_ATP-bind"/>
</dbReference>
<comment type="similarity">
    <text evidence="1">Belongs to the ABC transporter superfamily.</text>
</comment>
<dbReference type="SMART" id="SM00382">
    <property type="entry name" value="AAA"/>
    <property type="match status" value="1"/>
</dbReference>
<dbReference type="Pfam" id="PF00005">
    <property type="entry name" value="ABC_tran"/>
    <property type="match status" value="1"/>
</dbReference>
<proteinExistence type="inferred from homology"/>
<dbReference type="PROSITE" id="PS50893">
    <property type="entry name" value="ABC_TRANSPORTER_2"/>
    <property type="match status" value="1"/>
</dbReference>
<evidence type="ECO:0000256" key="2">
    <source>
        <dbReference type="ARBA" id="ARBA00022448"/>
    </source>
</evidence>
<reference evidence="6 7" key="1">
    <citation type="journal article" date="2010" name="PLoS ONE">
        <title>The Waddlia genome: a window into chlamydial biology.</title>
        <authorList>
            <person name="Bertelli C."/>
            <person name="Collyn F."/>
            <person name="Croxatto A."/>
            <person name="Ruckert C."/>
            <person name="Polkinghorne A."/>
            <person name="Kebbi-Beghdadi C."/>
            <person name="Goesmann A."/>
            <person name="Vaughan L."/>
            <person name="Greub G."/>
        </authorList>
    </citation>
    <scope>NUCLEOTIDE SEQUENCE [LARGE SCALE GENOMIC DNA]</scope>
    <source>
        <strain evidence="7">ATCC VR-1470 / WSU 86-1044</strain>
    </source>
</reference>
<dbReference type="STRING" id="716544.wcw_0293"/>
<dbReference type="PANTHER" id="PTHR43776:SF7">
    <property type="entry name" value="D,D-DIPEPTIDE TRANSPORT ATP-BINDING PROTEIN DDPF-RELATED"/>
    <property type="match status" value="1"/>
</dbReference>
<accession>D6YU57</accession>
<name>D6YU57_WADCW</name>
<dbReference type="InterPro" id="IPR003593">
    <property type="entry name" value="AAA+_ATPase"/>
</dbReference>
<dbReference type="GO" id="GO:0005524">
    <property type="term" value="F:ATP binding"/>
    <property type="evidence" value="ECO:0007669"/>
    <property type="project" value="UniProtKB-KW"/>
</dbReference>
<dbReference type="Gene3D" id="3.40.50.300">
    <property type="entry name" value="P-loop containing nucleotide triphosphate hydrolases"/>
    <property type="match status" value="1"/>
</dbReference>
<evidence type="ECO:0000313" key="6">
    <source>
        <dbReference type="EMBL" id="ADI37668.1"/>
    </source>
</evidence>
<keyword evidence="7" id="KW-1185">Reference proteome</keyword>
<dbReference type="GO" id="GO:0055085">
    <property type="term" value="P:transmembrane transport"/>
    <property type="evidence" value="ECO:0007669"/>
    <property type="project" value="UniProtKB-ARBA"/>
</dbReference>
<dbReference type="InterPro" id="IPR027417">
    <property type="entry name" value="P-loop_NTPase"/>
</dbReference>
<keyword evidence="2" id="KW-0813">Transport</keyword>
<evidence type="ECO:0000256" key="3">
    <source>
        <dbReference type="ARBA" id="ARBA00022741"/>
    </source>
</evidence>
<dbReference type="PROSITE" id="PS00211">
    <property type="entry name" value="ABC_TRANSPORTER_1"/>
    <property type="match status" value="1"/>
</dbReference>
<keyword evidence="3" id="KW-0547">Nucleotide-binding</keyword>
<dbReference type="FunFam" id="3.40.50.300:FF:000016">
    <property type="entry name" value="Oligopeptide ABC transporter ATP-binding component"/>
    <property type="match status" value="1"/>
</dbReference>
<dbReference type="PANTHER" id="PTHR43776">
    <property type="entry name" value="TRANSPORT ATP-BINDING PROTEIN"/>
    <property type="match status" value="1"/>
</dbReference>
<protein>
    <submittedName>
        <fullName evidence="6">ATP binding protein, component of oligopeptide permease</fullName>
    </submittedName>
</protein>
<organism evidence="6 7">
    <name type="scientific">Waddlia chondrophila (strain ATCC VR-1470 / WSU 86-1044)</name>
    <dbReference type="NCBI Taxonomy" id="716544"/>
    <lineage>
        <taxon>Bacteria</taxon>
        <taxon>Pseudomonadati</taxon>
        <taxon>Chlamydiota</taxon>
        <taxon>Chlamydiia</taxon>
        <taxon>Parachlamydiales</taxon>
        <taxon>Waddliaceae</taxon>
        <taxon>Waddlia</taxon>
    </lineage>
</organism>
<dbReference type="InterPro" id="IPR017871">
    <property type="entry name" value="ABC_transporter-like_CS"/>
</dbReference>
<dbReference type="Proteomes" id="UP000001505">
    <property type="component" value="Chromosome"/>
</dbReference>
<dbReference type="SUPFAM" id="SSF52540">
    <property type="entry name" value="P-loop containing nucleoside triphosphate hydrolases"/>
    <property type="match status" value="1"/>
</dbReference>
<dbReference type="InterPro" id="IPR003439">
    <property type="entry name" value="ABC_transporter-like_ATP-bd"/>
</dbReference>
<evidence type="ECO:0000256" key="1">
    <source>
        <dbReference type="ARBA" id="ARBA00005417"/>
    </source>
</evidence>
<evidence type="ECO:0000313" key="7">
    <source>
        <dbReference type="Proteomes" id="UP000001505"/>
    </source>
</evidence>
<dbReference type="OrthoDB" id="9806285at2"/>
<dbReference type="GO" id="GO:0016887">
    <property type="term" value="F:ATP hydrolysis activity"/>
    <property type="evidence" value="ECO:0007669"/>
    <property type="project" value="InterPro"/>
</dbReference>
<dbReference type="eggNOG" id="COG4608">
    <property type="taxonomic scope" value="Bacteria"/>
</dbReference>
<gene>
    <name evidence="6" type="primary">oppF</name>
    <name evidence="6" type="ordered locus">wcw_0293</name>
</gene>
<feature type="domain" description="ABC transporter" evidence="5">
    <location>
        <begin position="6"/>
        <end position="257"/>
    </location>
</feature>
<dbReference type="HOGENOM" id="CLU_000604_1_23_0"/>
<dbReference type="CDD" id="cd03257">
    <property type="entry name" value="ABC_NikE_OppD_transporters"/>
    <property type="match status" value="1"/>
</dbReference>
<keyword evidence="4" id="KW-0067">ATP-binding</keyword>
<dbReference type="RefSeq" id="WP_013181396.1">
    <property type="nucleotide sequence ID" value="NC_014225.1"/>
</dbReference>
<evidence type="ECO:0000256" key="4">
    <source>
        <dbReference type="ARBA" id="ARBA00022840"/>
    </source>
</evidence>
<dbReference type="AlphaFoldDB" id="D6YU57"/>
<dbReference type="EMBL" id="CP001928">
    <property type="protein sequence ID" value="ADI37668.1"/>
    <property type="molecule type" value="Genomic_DNA"/>
</dbReference>
<dbReference type="KEGG" id="wch:wcw_0293"/>
<evidence type="ECO:0000259" key="5">
    <source>
        <dbReference type="PROSITE" id="PS50893"/>
    </source>
</evidence>